<feature type="compositionally biased region" description="Gly residues" evidence="1">
    <location>
        <begin position="741"/>
        <end position="752"/>
    </location>
</feature>
<feature type="region of interest" description="Disordered" evidence="1">
    <location>
        <begin position="227"/>
        <end position="248"/>
    </location>
</feature>
<proteinExistence type="predicted"/>
<feature type="compositionally biased region" description="Low complexity" evidence="1">
    <location>
        <begin position="2120"/>
        <end position="2135"/>
    </location>
</feature>
<dbReference type="Proteomes" id="UP001054857">
    <property type="component" value="Unassembled WGS sequence"/>
</dbReference>
<feature type="transmembrane region" description="Helical" evidence="2">
    <location>
        <begin position="12"/>
        <end position="33"/>
    </location>
</feature>
<feature type="region of interest" description="Disordered" evidence="1">
    <location>
        <begin position="1899"/>
        <end position="1964"/>
    </location>
</feature>
<keyword evidence="2" id="KW-0812">Transmembrane</keyword>
<feature type="transmembrane region" description="Helical" evidence="2">
    <location>
        <begin position="464"/>
        <end position="487"/>
    </location>
</feature>
<feature type="region of interest" description="Disordered" evidence="1">
    <location>
        <begin position="2105"/>
        <end position="2135"/>
    </location>
</feature>
<feature type="region of interest" description="Disordered" evidence="1">
    <location>
        <begin position="2036"/>
        <end position="2055"/>
    </location>
</feature>
<organism evidence="3 4">
    <name type="scientific">Astrephomene gubernaculifera</name>
    <dbReference type="NCBI Taxonomy" id="47775"/>
    <lineage>
        <taxon>Eukaryota</taxon>
        <taxon>Viridiplantae</taxon>
        <taxon>Chlorophyta</taxon>
        <taxon>core chlorophytes</taxon>
        <taxon>Chlorophyceae</taxon>
        <taxon>CS clade</taxon>
        <taxon>Chlamydomonadales</taxon>
        <taxon>Astrephomenaceae</taxon>
        <taxon>Astrephomene</taxon>
    </lineage>
</organism>
<feature type="region of interest" description="Disordered" evidence="1">
    <location>
        <begin position="1390"/>
        <end position="1417"/>
    </location>
</feature>
<feature type="transmembrane region" description="Helical" evidence="2">
    <location>
        <begin position="53"/>
        <end position="72"/>
    </location>
</feature>
<gene>
    <name evidence="3" type="ORF">Agub_g10933</name>
</gene>
<name>A0AAD3DW27_9CHLO</name>
<feature type="region of interest" description="Disordered" evidence="1">
    <location>
        <begin position="1694"/>
        <end position="1737"/>
    </location>
</feature>
<feature type="region of interest" description="Disordered" evidence="1">
    <location>
        <begin position="738"/>
        <end position="798"/>
    </location>
</feature>
<evidence type="ECO:0000313" key="4">
    <source>
        <dbReference type="Proteomes" id="UP001054857"/>
    </source>
</evidence>
<feature type="compositionally biased region" description="Gly residues" evidence="1">
    <location>
        <begin position="1564"/>
        <end position="1580"/>
    </location>
</feature>
<feature type="compositionally biased region" description="Low complexity" evidence="1">
    <location>
        <begin position="770"/>
        <end position="783"/>
    </location>
</feature>
<feature type="compositionally biased region" description="Polar residues" evidence="1">
    <location>
        <begin position="1899"/>
        <end position="1910"/>
    </location>
</feature>
<feature type="transmembrane region" description="Helical" evidence="2">
    <location>
        <begin position="439"/>
        <end position="458"/>
    </location>
</feature>
<evidence type="ECO:0000256" key="2">
    <source>
        <dbReference type="SAM" id="Phobius"/>
    </source>
</evidence>
<keyword evidence="2" id="KW-1133">Transmembrane helix</keyword>
<keyword evidence="4" id="KW-1185">Reference proteome</keyword>
<feature type="compositionally biased region" description="Polar residues" evidence="1">
    <location>
        <begin position="1395"/>
        <end position="1405"/>
    </location>
</feature>
<feature type="transmembrane region" description="Helical" evidence="2">
    <location>
        <begin position="329"/>
        <end position="351"/>
    </location>
</feature>
<reference evidence="3 4" key="1">
    <citation type="journal article" date="2021" name="Sci. Rep.">
        <title>Genome sequencing of the multicellular alga Astrephomene provides insights into convergent evolution of germ-soma differentiation.</title>
        <authorList>
            <person name="Yamashita S."/>
            <person name="Yamamoto K."/>
            <person name="Matsuzaki R."/>
            <person name="Suzuki S."/>
            <person name="Yamaguchi H."/>
            <person name="Hirooka S."/>
            <person name="Minakuchi Y."/>
            <person name="Miyagishima S."/>
            <person name="Kawachi M."/>
            <person name="Toyoda A."/>
            <person name="Nozaki H."/>
        </authorList>
    </citation>
    <scope>NUCLEOTIDE SEQUENCE [LARGE SCALE GENOMIC DNA]</scope>
    <source>
        <strain evidence="3 4">NIES-4017</strain>
    </source>
</reference>
<feature type="compositionally biased region" description="Polar residues" evidence="1">
    <location>
        <begin position="1193"/>
        <end position="1215"/>
    </location>
</feature>
<feature type="region of interest" description="Disordered" evidence="1">
    <location>
        <begin position="491"/>
        <end position="515"/>
    </location>
</feature>
<feature type="region of interest" description="Disordered" evidence="1">
    <location>
        <begin position="857"/>
        <end position="896"/>
    </location>
</feature>
<feature type="region of interest" description="Disordered" evidence="1">
    <location>
        <begin position="1797"/>
        <end position="1823"/>
    </location>
</feature>
<feature type="region of interest" description="Disordered" evidence="1">
    <location>
        <begin position="1315"/>
        <end position="1342"/>
    </location>
</feature>
<feature type="compositionally biased region" description="Gly residues" evidence="1">
    <location>
        <begin position="2036"/>
        <end position="2046"/>
    </location>
</feature>
<sequence>MKEGLGWGRRKFTGMGTAAALARFFVLLIQLFRQSAYPRSPGTWRDAYGTMRYMALFLPSILTSTSFMAALAEVELGSALRISIHHMTVATPCFAQLLLAVLQPGTSRGPEWWLVPFASALLAVTNQDPTHITAIHASVLYTLSLATTAIDFAQQAGQAPVVPGSSALPGNLVAQLIHRALLLALMHALLAVSGPAADALRRLPVWPNRKLRGEESQEGGIELAKHEHDEHEQQHQQQEEQGQHSKDQQQERLWQLSLGWPGRGWAERWQVVAIRLLDAGLLVGCFFTAPDCGSSGTGMMGVGAAAAAAPGLPVQAVEARVVLSALRCLGALLVMSWGATAMVLNAIWVLWPRSARPDYACLVNSMASWISFLTRISLTVLLPGSGAPAAPAPCSNSSSAVVVGVGGSGNESYVRSSAVVAAATLLTLNLMASSLPPGWLGSQLAIAAGAAFCMHLLLESSSSSVAAVTMFYGSLWLVAVALSRLLTRSVNRQEGSRATRTPPVTHGSHVPQTAPEAAASAAAAAGAAAAAAAVAAVAASLSSMDESEAQAVFGPDASASCVHRLPPLVLAQALARSSLRRREVSGREEGFGAASSALFCSGSELAAAGSAGSRTLSRLGSTAAGIVGIASMLSSDVSDPRGDAHIGAANVINSSDVSPHVVAESCGVVGAPVLSLAPGRSLLRRSSIDTAFRQPVPHERRASLDVRLDPSRLRPSFRSVHRADAAVAELVSAPTLSPRLAGGGSSAAGSGDGTSTIGSPFLPPPPPPLTATATAASRLPPLAGGATRTAPYDRTSGIVTPRELQPSMRRAASEAAGGLTAAGVLLSGGSISATTPVAGSVAGISVRGSVAAAAAAPHHAAQRTASVPPPALTARKPIPPTEPAVQPPQSSSMVPDATAVVTSASATPAAGTTTTTATSINAPGNVNDATSVLSSTLLDADTYDRLLSSVSSPFVIGANPGARGGASAANTGSLPPPLSTAASMTVARRSVHGLQLNSSGLSESSYSPYNTETVGATVATAAATVAAGMAPPSCNGGGGAGASRLGAAVNAAAAAVAAAPSLLSGGVTAVPLASQPVTALTGPAAAPVVRVTPHDQGGEAAAGFSLSAGLKEIMLQASGGSGAAGRRVVEMRDGAVASLERLPNERQSENLRQVIVLADGRQVFRSEALAAVASSSPPNDLIAASAQRDTHETVTAQSERLPVHSSSLPQHVSTVSRLPASPSASPLRPRHRLLQQPPHSPRPYDLRPHQQQQQPLTRGSLLEATSAARVYAAGEVSLGPQTANATGLERRSRQDASPFSGPAAAAAVAASFGTTPNASRAFGGTARRGPHQQRRASLDAPSLSVRYPSRGAASAADVACGNAGSWTGDSWRSPSNLHAAMPYSDSDAVGFGAGSPQSSMPSPVSASRGRGTAPGGSTWPYSSTSYSGGAYSSAISNGGFTVVSGTSSATYATADTGGLSVAAAGVGVGAVAGSAGGGGGGNMTNRGGGNVLAPYNPRGSLDLGRHLHDTGLIRIGEDETLGGVCGESGSHHAHSSCTDTAGTGPSSASSGAGLVVRQSSARGSDGGGGAVSSIGGGGVVRSGSLTQRRGLPPPAVLPSGGRRAWPPLPYPTSATSTTLERGPPGMYDTGPSPSTAVATVSVLGGTRHALGLAPVGGEHNLDGTARFGSGGYAENGVAGCDAQDEAKRPHAVRALQPNRSPNRKVQNLFLGPQPLPPHLETAPGSGSGSSGSAGGGAATSVVRFVAGGGNGRRSSSVDAPRNSAGRILFGSNGGPVGPESLPVSDFTLQGLLNSHTGVSSSGGTLPPTGGSGGTAASASASAAGGTGGGGVMGVVLMGGIQGSSRQIASGGSGRSSNSNPSLMSLTDVTLGHMLPLPSAAAVASGNGNLSNAGALLTRGGTTVSSHSSNPGGAAAVLQARSTAGTTSHTRKGGSGGDTTSGSVATAGGGGGGGGTTAATSMVSSGQRIEGAQTLALMTGSGTASRGGLATAAVGMLALHGDMCSSGGGGASTSANGHHIACGAGSSSRLRFMSAGSGAGGGGGQSGSGALSARSGLRPSLPEVLATTAAVAAAAGGGSAPLPEANSFSLAKQASLLHFQQLQPVTHGSATAQHDAHSTSATGQRQQRSTATSRSSWFGSLMRRGSTAGTHYSIGVGMGIADSRRISCDAPAPAPLYGINGSTTSSVGGGVGSSNMHVSEEAHTQQLSRHLVDDTARLSPMLGMMHGLRRRLKRGIKSLSGKGGGEGASRLSSSGERLDPSK</sequence>
<feature type="region of interest" description="Disordered" evidence="1">
    <location>
        <begin position="1175"/>
        <end position="1256"/>
    </location>
</feature>
<feature type="compositionally biased region" description="Gly residues" evidence="1">
    <location>
        <begin position="1946"/>
        <end position="1955"/>
    </location>
</feature>
<protein>
    <submittedName>
        <fullName evidence="3">Uncharacterized protein</fullName>
    </submittedName>
</protein>
<feature type="region of interest" description="Disordered" evidence="1">
    <location>
        <begin position="1526"/>
        <end position="1633"/>
    </location>
</feature>
<comment type="caution">
    <text evidence="3">The sequence shown here is derived from an EMBL/GenBank/DDBJ whole genome shotgun (WGS) entry which is preliminary data.</text>
</comment>
<dbReference type="EMBL" id="BMAR01000027">
    <property type="protein sequence ID" value="GFR48928.1"/>
    <property type="molecule type" value="Genomic_DNA"/>
</dbReference>
<feature type="compositionally biased region" description="Low complexity" evidence="1">
    <location>
        <begin position="1854"/>
        <end position="1864"/>
    </location>
</feature>
<feature type="compositionally biased region" description="Pro residues" evidence="1">
    <location>
        <begin position="867"/>
        <end position="886"/>
    </location>
</feature>
<evidence type="ECO:0000313" key="3">
    <source>
        <dbReference type="EMBL" id="GFR48928.1"/>
    </source>
</evidence>
<feature type="region of interest" description="Disordered" evidence="1">
    <location>
        <begin position="1845"/>
        <end position="1864"/>
    </location>
</feature>
<accession>A0AAD3DW27</accession>
<evidence type="ECO:0000256" key="1">
    <source>
        <dbReference type="SAM" id="MobiDB-lite"/>
    </source>
</evidence>
<keyword evidence="2" id="KW-0472">Membrane</keyword>
<feature type="compositionally biased region" description="Low complexity" evidence="1">
    <location>
        <begin position="1216"/>
        <end position="1227"/>
    </location>
</feature>
<feature type="compositionally biased region" description="Low complexity" evidence="1">
    <location>
        <begin position="1538"/>
        <end position="1563"/>
    </location>
</feature>
<feature type="compositionally biased region" description="Gly residues" evidence="1">
    <location>
        <begin position="1725"/>
        <end position="1737"/>
    </location>
</feature>
<feature type="region of interest" description="Disordered" evidence="1">
    <location>
        <begin position="2235"/>
        <end position="2261"/>
    </location>
</feature>